<proteinExistence type="predicted"/>
<evidence type="ECO:0008006" key="4">
    <source>
        <dbReference type="Google" id="ProtNLM"/>
    </source>
</evidence>
<gene>
    <name evidence="2" type="ORF">E7681_09420</name>
</gene>
<dbReference type="RefSeq" id="WP_136339037.1">
    <property type="nucleotide sequence ID" value="NZ_SSMD01000004.1"/>
</dbReference>
<dbReference type="Proteomes" id="UP000306113">
    <property type="component" value="Unassembled WGS sequence"/>
</dbReference>
<feature type="region of interest" description="Disordered" evidence="1">
    <location>
        <begin position="94"/>
        <end position="114"/>
    </location>
</feature>
<evidence type="ECO:0000313" key="3">
    <source>
        <dbReference type="Proteomes" id="UP000306113"/>
    </source>
</evidence>
<keyword evidence="3" id="KW-1185">Reference proteome</keyword>
<name>A0A4S3M8G8_9RHOB</name>
<dbReference type="EMBL" id="SSMD01000004">
    <property type="protein sequence ID" value="THD73825.1"/>
    <property type="molecule type" value="Genomic_DNA"/>
</dbReference>
<dbReference type="Gene3D" id="1.20.58.300">
    <property type="entry name" value="FlgN-like"/>
    <property type="match status" value="1"/>
</dbReference>
<dbReference type="GO" id="GO:0044780">
    <property type="term" value="P:bacterial-type flagellum assembly"/>
    <property type="evidence" value="ECO:0007669"/>
    <property type="project" value="InterPro"/>
</dbReference>
<evidence type="ECO:0000313" key="2">
    <source>
        <dbReference type="EMBL" id="THD73825.1"/>
    </source>
</evidence>
<organism evidence="2 3">
    <name type="scientific">Thalassobius vesicularis</name>
    <dbReference type="NCBI Taxonomy" id="1294297"/>
    <lineage>
        <taxon>Bacteria</taxon>
        <taxon>Pseudomonadati</taxon>
        <taxon>Pseudomonadota</taxon>
        <taxon>Alphaproteobacteria</taxon>
        <taxon>Rhodobacterales</taxon>
        <taxon>Roseobacteraceae</taxon>
        <taxon>Thalassovita</taxon>
    </lineage>
</organism>
<accession>A0A4S3M8G8</accession>
<dbReference type="SUPFAM" id="SSF140566">
    <property type="entry name" value="FlgN-like"/>
    <property type="match status" value="1"/>
</dbReference>
<dbReference type="InterPro" id="IPR036679">
    <property type="entry name" value="FlgN-like_sf"/>
</dbReference>
<dbReference type="OrthoDB" id="7862860at2"/>
<comment type="caution">
    <text evidence="2">The sequence shown here is derived from an EMBL/GenBank/DDBJ whole genome shotgun (WGS) entry which is preliminary data.</text>
</comment>
<evidence type="ECO:0000256" key="1">
    <source>
        <dbReference type="SAM" id="MobiDB-lite"/>
    </source>
</evidence>
<protein>
    <recommendedName>
        <fullName evidence="4">Flagellar biosynthesis protein FlgN</fullName>
    </recommendedName>
</protein>
<dbReference type="AlphaFoldDB" id="A0A4S3M8G8"/>
<feature type="compositionally biased region" description="Basic and acidic residues" evidence="1">
    <location>
        <begin position="95"/>
        <end position="114"/>
    </location>
</feature>
<sequence length="114" mass="12776">MHSDKKLADSLIGLLEEERTLLLKGDLAGLSGLLDRKQSLIEQLQANPEGDLSAVHDKLTRNHALLGSAMEGIRQVSERLEALKRTRLSLATYDRQGHRQTIDTTTSKRFEKRA</sequence>
<reference evidence="2 3" key="1">
    <citation type="submission" date="2019-04" db="EMBL/GenBank/DDBJ databases">
        <title>Draft genome sequence of Youngimonas vesicularis.</title>
        <authorList>
            <person name="Hameed A."/>
        </authorList>
    </citation>
    <scope>NUCLEOTIDE SEQUENCE [LARGE SCALE GENOMIC DNA]</scope>
    <source>
        <strain evidence="2 3">CC-AMW-E</strain>
    </source>
</reference>